<feature type="compositionally biased region" description="Acidic residues" evidence="5">
    <location>
        <begin position="429"/>
        <end position="450"/>
    </location>
</feature>
<dbReference type="GO" id="GO:0016020">
    <property type="term" value="C:membrane"/>
    <property type="evidence" value="ECO:0007669"/>
    <property type="project" value="UniProtKB-SubCell"/>
</dbReference>
<comment type="caution">
    <text evidence="7">The sequence shown here is derived from an EMBL/GenBank/DDBJ whole genome shotgun (WGS) entry which is preliminary data.</text>
</comment>
<dbReference type="AlphaFoldDB" id="A0A9N9DQG7"/>
<evidence type="ECO:0000256" key="6">
    <source>
        <dbReference type="SAM" id="Phobius"/>
    </source>
</evidence>
<evidence type="ECO:0000256" key="1">
    <source>
        <dbReference type="ARBA" id="ARBA00004167"/>
    </source>
</evidence>
<accession>A0A9N9DQG7</accession>
<feature type="compositionally biased region" description="Polar residues" evidence="5">
    <location>
        <begin position="35"/>
        <end position="44"/>
    </location>
</feature>
<keyword evidence="3 6" id="KW-1133">Transmembrane helix</keyword>
<comment type="subcellular location">
    <subcellularLocation>
        <location evidence="1">Membrane</location>
        <topology evidence="1">Single-pass membrane protein</topology>
    </subcellularLocation>
</comment>
<feature type="compositionally biased region" description="Polar residues" evidence="5">
    <location>
        <begin position="384"/>
        <end position="415"/>
    </location>
</feature>
<feature type="transmembrane region" description="Helical" evidence="6">
    <location>
        <begin position="232"/>
        <end position="252"/>
    </location>
</feature>
<dbReference type="PANTHER" id="PTHR15549:SF6">
    <property type="entry name" value="MID2 DOMAIN-CONTAINING PROTEIN"/>
    <property type="match status" value="1"/>
</dbReference>
<dbReference type="PANTHER" id="PTHR15549">
    <property type="entry name" value="PAIRED IMMUNOGLOBULIN-LIKE TYPE 2 RECEPTOR"/>
    <property type="match status" value="1"/>
</dbReference>
<keyword evidence="8" id="KW-1185">Reference proteome</keyword>
<feature type="compositionally biased region" description="Low complexity" evidence="5">
    <location>
        <begin position="168"/>
        <end position="216"/>
    </location>
</feature>
<evidence type="ECO:0000256" key="5">
    <source>
        <dbReference type="SAM" id="MobiDB-lite"/>
    </source>
</evidence>
<organism evidence="7 8">
    <name type="scientific">Ambispora gerdemannii</name>
    <dbReference type="NCBI Taxonomy" id="144530"/>
    <lineage>
        <taxon>Eukaryota</taxon>
        <taxon>Fungi</taxon>
        <taxon>Fungi incertae sedis</taxon>
        <taxon>Mucoromycota</taxon>
        <taxon>Glomeromycotina</taxon>
        <taxon>Glomeromycetes</taxon>
        <taxon>Archaeosporales</taxon>
        <taxon>Ambisporaceae</taxon>
        <taxon>Ambispora</taxon>
    </lineage>
</organism>
<evidence type="ECO:0000313" key="7">
    <source>
        <dbReference type="EMBL" id="CAG8643650.1"/>
    </source>
</evidence>
<dbReference type="EMBL" id="CAJVPL010004142">
    <property type="protein sequence ID" value="CAG8643650.1"/>
    <property type="molecule type" value="Genomic_DNA"/>
</dbReference>
<keyword evidence="4 6" id="KW-0472">Membrane</keyword>
<name>A0A9N9DQG7_9GLOM</name>
<gene>
    <name evidence="7" type="ORF">AGERDE_LOCUS11092</name>
</gene>
<evidence type="ECO:0000313" key="8">
    <source>
        <dbReference type="Proteomes" id="UP000789831"/>
    </source>
</evidence>
<dbReference type="GO" id="GO:0071944">
    <property type="term" value="C:cell periphery"/>
    <property type="evidence" value="ECO:0007669"/>
    <property type="project" value="UniProtKB-ARBA"/>
</dbReference>
<feature type="region of interest" description="Disordered" evidence="5">
    <location>
        <begin position="23"/>
        <end position="44"/>
    </location>
</feature>
<sequence>MKALEHGLDTSRGLVRRISCSRAVGSSGADDKNNGYENSCNENKNLKIDSTNINNNDIKRREEKTINNKKRNVKRQAFNGGDRDTALISNDGQSLPSLTIPSAIIPMISPIIPMISPIIPIISSILSPLLPPPASPTPPPSLSSQSLLSPILSSGLIIPSATNAPSSISISTTMPTTTTTSSSTVELTTRTTISPAENGSLPTSLVTSSTTFTENSSESDDSDGKSKLKAGIISGIVLGILVILLFVAYFVYRAIRRRRKGKGIVRLSQDLETTYMPSMTHAIPAHPRQQRPELENNLDSLTKPLSLLGLYKNPSTSSFIEDFNNTAYGASTSGTFNRDAAVGGISSGSGINNSGGFLYGETVANIASPANNSGSGSGLRRSFSAPSSPTSEKVQTVQVGNVPSSLPQIEQQSPLGNPFLESVNPFSDNLEEDELEDEFQDTSEGPEDIGDFPKPPERINDASRPVSLSSKTNNDNA</sequence>
<dbReference type="Proteomes" id="UP000789831">
    <property type="component" value="Unassembled WGS sequence"/>
</dbReference>
<reference evidence="7" key="1">
    <citation type="submission" date="2021-06" db="EMBL/GenBank/DDBJ databases">
        <authorList>
            <person name="Kallberg Y."/>
            <person name="Tangrot J."/>
            <person name="Rosling A."/>
        </authorList>
    </citation>
    <scope>NUCLEOTIDE SEQUENCE</scope>
    <source>
        <strain evidence="7">MT106</strain>
    </source>
</reference>
<feature type="region of interest" description="Disordered" evidence="5">
    <location>
        <begin position="67"/>
        <end position="92"/>
    </location>
</feature>
<dbReference type="OrthoDB" id="10651261at2759"/>
<evidence type="ECO:0000256" key="2">
    <source>
        <dbReference type="ARBA" id="ARBA00022692"/>
    </source>
</evidence>
<feature type="compositionally biased region" description="Polar residues" evidence="5">
    <location>
        <begin position="466"/>
        <end position="477"/>
    </location>
</feature>
<proteinExistence type="predicted"/>
<protein>
    <submittedName>
        <fullName evidence="7">6753_t:CDS:1</fullName>
    </submittedName>
</protein>
<feature type="region of interest" description="Disordered" evidence="5">
    <location>
        <begin position="371"/>
        <end position="477"/>
    </location>
</feature>
<feature type="region of interest" description="Disordered" evidence="5">
    <location>
        <begin position="168"/>
        <end position="225"/>
    </location>
</feature>
<keyword evidence="2 6" id="KW-0812">Transmembrane</keyword>
<evidence type="ECO:0000256" key="4">
    <source>
        <dbReference type="ARBA" id="ARBA00023136"/>
    </source>
</evidence>
<evidence type="ECO:0000256" key="3">
    <source>
        <dbReference type="ARBA" id="ARBA00022989"/>
    </source>
</evidence>
<dbReference type="InterPro" id="IPR051694">
    <property type="entry name" value="Immunoregulatory_rcpt-like"/>
</dbReference>